<gene>
    <name evidence="2" type="ORF">Nepgr_030062</name>
</gene>
<feature type="compositionally biased region" description="Polar residues" evidence="1">
    <location>
        <begin position="28"/>
        <end position="38"/>
    </location>
</feature>
<sequence length="74" mass="8206">MARQHLRLMKNSSSKTEEAEAPQHHKTAVQQFSSSAPSSEYVVKLNRAGTQNRLPCAKEAGKQPKTDHNFEIGS</sequence>
<reference evidence="2" key="1">
    <citation type="submission" date="2023-05" db="EMBL/GenBank/DDBJ databases">
        <title>Nepenthes gracilis genome sequencing.</title>
        <authorList>
            <person name="Fukushima K."/>
        </authorList>
    </citation>
    <scope>NUCLEOTIDE SEQUENCE</scope>
    <source>
        <strain evidence="2">SING2019-196</strain>
    </source>
</reference>
<dbReference type="Proteomes" id="UP001279734">
    <property type="component" value="Unassembled WGS sequence"/>
</dbReference>
<evidence type="ECO:0000313" key="2">
    <source>
        <dbReference type="EMBL" id="GMH28219.1"/>
    </source>
</evidence>
<name>A0AAD3TFJ4_NEPGR</name>
<keyword evidence="3" id="KW-1185">Reference proteome</keyword>
<organism evidence="2 3">
    <name type="scientific">Nepenthes gracilis</name>
    <name type="common">Slender pitcher plant</name>
    <dbReference type="NCBI Taxonomy" id="150966"/>
    <lineage>
        <taxon>Eukaryota</taxon>
        <taxon>Viridiplantae</taxon>
        <taxon>Streptophyta</taxon>
        <taxon>Embryophyta</taxon>
        <taxon>Tracheophyta</taxon>
        <taxon>Spermatophyta</taxon>
        <taxon>Magnoliopsida</taxon>
        <taxon>eudicotyledons</taxon>
        <taxon>Gunneridae</taxon>
        <taxon>Pentapetalae</taxon>
        <taxon>Caryophyllales</taxon>
        <taxon>Nepenthaceae</taxon>
        <taxon>Nepenthes</taxon>
    </lineage>
</organism>
<accession>A0AAD3TFJ4</accession>
<evidence type="ECO:0000256" key="1">
    <source>
        <dbReference type="SAM" id="MobiDB-lite"/>
    </source>
</evidence>
<comment type="caution">
    <text evidence="2">The sequence shown here is derived from an EMBL/GenBank/DDBJ whole genome shotgun (WGS) entry which is preliminary data.</text>
</comment>
<feature type="region of interest" description="Disordered" evidence="1">
    <location>
        <begin position="53"/>
        <end position="74"/>
    </location>
</feature>
<feature type="compositionally biased region" description="Basic and acidic residues" evidence="1">
    <location>
        <begin position="59"/>
        <end position="74"/>
    </location>
</feature>
<proteinExistence type="predicted"/>
<protein>
    <submittedName>
        <fullName evidence="2">Uncharacterized protein</fullName>
    </submittedName>
</protein>
<evidence type="ECO:0000313" key="3">
    <source>
        <dbReference type="Proteomes" id="UP001279734"/>
    </source>
</evidence>
<dbReference type="AlphaFoldDB" id="A0AAD3TFJ4"/>
<feature type="region of interest" description="Disordered" evidence="1">
    <location>
        <begin position="1"/>
        <end position="40"/>
    </location>
</feature>
<dbReference type="EMBL" id="BSYO01000034">
    <property type="protein sequence ID" value="GMH28219.1"/>
    <property type="molecule type" value="Genomic_DNA"/>
</dbReference>